<evidence type="ECO:0000313" key="2">
    <source>
        <dbReference type="EMBL" id="KAF4141948.1"/>
    </source>
</evidence>
<comment type="caution">
    <text evidence="2">The sequence shown here is derived from an EMBL/GenBank/DDBJ whole genome shotgun (WGS) entry which is preliminary data.</text>
</comment>
<dbReference type="GO" id="GO:0051213">
    <property type="term" value="F:dioxygenase activity"/>
    <property type="evidence" value="ECO:0007669"/>
    <property type="project" value="UniProtKB-KW"/>
</dbReference>
<reference evidence="2" key="1">
    <citation type="submission" date="2020-03" db="EMBL/GenBank/DDBJ databases">
        <title>Hybrid Assembly of Korean Phytophthora infestans isolates.</title>
        <authorList>
            <person name="Prokchorchik M."/>
            <person name="Lee Y."/>
            <person name="Seo J."/>
            <person name="Cho J.-H."/>
            <person name="Park Y.-E."/>
            <person name="Jang D.-C."/>
            <person name="Im J.-S."/>
            <person name="Choi J.-G."/>
            <person name="Park H.-J."/>
            <person name="Lee G.-B."/>
            <person name="Lee Y.-G."/>
            <person name="Hong S.-Y."/>
            <person name="Cho K."/>
            <person name="Sohn K.H."/>
        </authorList>
    </citation>
    <scope>NUCLEOTIDE SEQUENCE</scope>
    <source>
        <strain evidence="2">KR_2_A2</strain>
    </source>
</reference>
<accession>A0A8S9UUR4</accession>
<protein>
    <submittedName>
        <fullName evidence="2">Putative dioxygenase domain-containing protein</fullName>
    </submittedName>
</protein>
<evidence type="ECO:0000256" key="1">
    <source>
        <dbReference type="SAM" id="MobiDB-lite"/>
    </source>
</evidence>
<evidence type="ECO:0000313" key="3">
    <source>
        <dbReference type="Proteomes" id="UP000704712"/>
    </source>
</evidence>
<gene>
    <name evidence="2" type="ORF">GN958_ATG08837</name>
</gene>
<dbReference type="Proteomes" id="UP000704712">
    <property type="component" value="Unassembled WGS sequence"/>
</dbReference>
<organism evidence="2 3">
    <name type="scientific">Phytophthora infestans</name>
    <name type="common">Potato late blight agent</name>
    <name type="synonym">Botrytis infestans</name>
    <dbReference type="NCBI Taxonomy" id="4787"/>
    <lineage>
        <taxon>Eukaryota</taxon>
        <taxon>Sar</taxon>
        <taxon>Stramenopiles</taxon>
        <taxon>Oomycota</taxon>
        <taxon>Peronosporomycetes</taxon>
        <taxon>Peronosporales</taxon>
        <taxon>Peronosporaceae</taxon>
        <taxon>Phytophthora</taxon>
    </lineage>
</organism>
<keyword evidence="2" id="KW-0560">Oxidoreductase</keyword>
<dbReference type="PANTHER" id="PTHR34315">
    <property type="match status" value="1"/>
</dbReference>
<name>A0A8S9UUR4_PHYIN</name>
<keyword evidence="2" id="KW-0223">Dioxygenase</keyword>
<proteinExistence type="predicted"/>
<dbReference type="AlphaFoldDB" id="A0A8S9UUR4"/>
<sequence>MTHSGGAVLPSGTYSGGRISHVGQLFFDQSLIRDVQTTAVYVDNSNQVITNEDDSIALESAGNDFDPFVRYVKLGSIEDGLLSWISVGVDMTNITSVSAAGTYRGRGGETTAAGGTTSSSGSSSALESANISAGPSASADAGNDASTIKQFGALVSGALMLLHLLLM</sequence>
<feature type="region of interest" description="Disordered" evidence="1">
    <location>
        <begin position="105"/>
        <end position="129"/>
    </location>
</feature>
<dbReference type="PANTHER" id="PTHR34315:SF1">
    <property type="entry name" value="INTRADIOL RING-CLEAVAGE DIOXYGENASES DOMAIN-CONTAINING PROTEIN-RELATED"/>
    <property type="match status" value="1"/>
</dbReference>
<dbReference type="EMBL" id="JAACNO010001230">
    <property type="protein sequence ID" value="KAF4141948.1"/>
    <property type="molecule type" value="Genomic_DNA"/>
</dbReference>